<evidence type="ECO:0008006" key="5">
    <source>
        <dbReference type="Google" id="ProtNLM"/>
    </source>
</evidence>
<feature type="coiled-coil region" evidence="1">
    <location>
        <begin position="109"/>
        <end position="136"/>
    </location>
</feature>
<keyword evidence="2" id="KW-0812">Transmembrane</keyword>
<evidence type="ECO:0000256" key="2">
    <source>
        <dbReference type="SAM" id="Phobius"/>
    </source>
</evidence>
<evidence type="ECO:0000256" key="1">
    <source>
        <dbReference type="SAM" id="Coils"/>
    </source>
</evidence>
<keyword evidence="1" id="KW-0175">Coiled coil</keyword>
<comment type="caution">
    <text evidence="3">The sequence shown here is derived from an EMBL/GenBank/DDBJ whole genome shotgun (WGS) entry which is preliminary data.</text>
</comment>
<accession>A0A811NZV3</accession>
<keyword evidence="2" id="KW-0472">Membrane</keyword>
<dbReference type="EMBL" id="CAJGYO010000006">
    <property type="protein sequence ID" value="CAD6237771.1"/>
    <property type="molecule type" value="Genomic_DNA"/>
</dbReference>
<evidence type="ECO:0000313" key="4">
    <source>
        <dbReference type="Proteomes" id="UP000604825"/>
    </source>
</evidence>
<sequence length="167" mass="18257">MASTAASSSAGTVHCLPLVDCPKCKVKVVRRKSQAGNLYYKCPNNFRNDDTCGEYWFENEYLEYLRKNHLALLEGVEVDGVQPAAVAPTVLGAPAVEGTEQNSGRLLEMLDIKVQIADLKADIANLKLEIKNLKNGGLSKPFVVSYALVAMVMLNIFVTILVAAIWK</sequence>
<reference evidence="3" key="1">
    <citation type="submission" date="2020-10" db="EMBL/GenBank/DDBJ databases">
        <authorList>
            <person name="Han B."/>
            <person name="Lu T."/>
            <person name="Zhao Q."/>
            <person name="Huang X."/>
            <person name="Zhao Y."/>
        </authorList>
    </citation>
    <scope>NUCLEOTIDE SEQUENCE</scope>
</reference>
<dbReference type="AlphaFoldDB" id="A0A811NZV3"/>
<dbReference type="OrthoDB" id="695870at2759"/>
<dbReference type="Proteomes" id="UP000604825">
    <property type="component" value="Unassembled WGS sequence"/>
</dbReference>
<name>A0A811NZV3_9POAL</name>
<keyword evidence="4" id="KW-1185">Reference proteome</keyword>
<proteinExistence type="predicted"/>
<gene>
    <name evidence="3" type="ORF">NCGR_LOCUS25180</name>
</gene>
<protein>
    <recommendedName>
        <fullName evidence="5">Zinc finger GRF-type domain-containing protein</fullName>
    </recommendedName>
</protein>
<feature type="transmembrane region" description="Helical" evidence="2">
    <location>
        <begin position="143"/>
        <end position="166"/>
    </location>
</feature>
<organism evidence="3 4">
    <name type="scientific">Miscanthus lutarioriparius</name>
    <dbReference type="NCBI Taxonomy" id="422564"/>
    <lineage>
        <taxon>Eukaryota</taxon>
        <taxon>Viridiplantae</taxon>
        <taxon>Streptophyta</taxon>
        <taxon>Embryophyta</taxon>
        <taxon>Tracheophyta</taxon>
        <taxon>Spermatophyta</taxon>
        <taxon>Magnoliopsida</taxon>
        <taxon>Liliopsida</taxon>
        <taxon>Poales</taxon>
        <taxon>Poaceae</taxon>
        <taxon>PACMAD clade</taxon>
        <taxon>Panicoideae</taxon>
        <taxon>Andropogonodae</taxon>
        <taxon>Andropogoneae</taxon>
        <taxon>Saccharinae</taxon>
        <taxon>Miscanthus</taxon>
    </lineage>
</organism>
<evidence type="ECO:0000313" key="3">
    <source>
        <dbReference type="EMBL" id="CAD6237771.1"/>
    </source>
</evidence>
<keyword evidence="2" id="KW-1133">Transmembrane helix</keyword>